<accession>A0AA39F349</accession>
<dbReference type="AlphaFoldDB" id="A0AA39F349"/>
<evidence type="ECO:0000256" key="2">
    <source>
        <dbReference type="SAM" id="Phobius"/>
    </source>
</evidence>
<evidence type="ECO:0000256" key="1">
    <source>
        <dbReference type="SAM" id="MobiDB-lite"/>
    </source>
</evidence>
<feature type="compositionally biased region" description="Basic and acidic residues" evidence="1">
    <location>
        <begin position="553"/>
        <end position="568"/>
    </location>
</feature>
<keyword evidence="2" id="KW-1133">Transmembrane helix</keyword>
<dbReference type="Proteomes" id="UP001168972">
    <property type="component" value="Unassembled WGS sequence"/>
</dbReference>
<reference evidence="3" key="2">
    <citation type="submission" date="2023-03" db="EMBL/GenBank/DDBJ databases">
        <authorList>
            <person name="Inwood S.N."/>
            <person name="Skelly J.G."/>
            <person name="Guhlin J."/>
            <person name="Harrop T.W.R."/>
            <person name="Goldson S.G."/>
            <person name="Dearden P.K."/>
        </authorList>
    </citation>
    <scope>NUCLEOTIDE SEQUENCE</scope>
    <source>
        <strain evidence="3">Lincoln</strain>
        <tissue evidence="3">Whole body</tissue>
    </source>
</reference>
<keyword evidence="2" id="KW-0472">Membrane</keyword>
<keyword evidence="2" id="KW-0812">Transmembrane</keyword>
<dbReference type="EMBL" id="JAQQBR010001834">
    <property type="protein sequence ID" value="KAK0162078.1"/>
    <property type="molecule type" value="Genomic_DNA"/>
</dbReference>
<feature type="transmembrane region" description="Helical" evidence="2">
    <location>
        <begin position="133"/>
        <end position="154"/>
    </location>
</feature>
<feature type="compositionally biased region" description="Acidic residues" evidence="1">
    <location>
        <begin position="9"/>
        <end position="22"/>
    </location>
</feature>
<sequence length="568" mass="65417">MAQTNEETVTMDDDNAQNEEDNSSLGEWTILDKVSYDKVFNKKSISYQKKDSHSEQSEVADAEVAREAIQVLEQTLDTKDDINRIESFVRGDEISDGISVISECDNNNDKSQLNNISNIVQPIEKNNPPVGKFAHIILACSLAAAIGFGIGCIVGKGETRLSVNDVNFGHAESEKHIPRSEQLSSEIIIDDARIQTEAVLKTSNIRLEKLASNDQQPMNINDNNNSQNVGSLRDILERVKVSLDTLCTMIDDSHKSSESNEYIAVCAEPKSIMNLIELKSNIQNVIMDIGYINDPSNKWFIENMEFKLKNVSLSLVNDLSRTIKDSVMKIDRKLNKVRRKLNERLCLIRNTVGSDVKIQETLKKYNIVEENCPTKKLTRESSTEFDLTNNLEKKKKYVEKNRAYPVGPEVKLEIDRKIPKVDVEFKEHRKNEKVPKDEQEKFYKSKRDYNKQRKDFSKGDFTNEREAIELQKDKTKKIQRSNNIVSTNFVKNLGDEEIIKEEFCDANSCSKQRNNDRKIFRDGTYENWQFKRSEGRFNWREEKKVDDNDESSWTDKRAKGRKNAREKN</sequence>
<comment type="caution">
    <text evidence="3">The sequence shown here is derived from an EMBL/GenBank/DDBJ whole genome shotgun (WGS) entry which is preliminary data.</text>
</comment>
<keyword evidence="4" id="KW-1185">Reference proteome</keyword>
<reference evidence="3" key="1">
    <citation type="journal article" date="2023" name="bioRxiv">
        <title>Scaffold-level genome assemblies of two parasitoid biocontrol wasps reveal the parthenogenesis mechanism and an associated novel virus.</title>
        <authorList>
            <person name="Inwood S."/>
            <person name="Skelly J."/>
            <person name="Guhlin J."/>
            <person name="Harrop T."/>
            <person name="Goldson S."/>
            <person name="Dearden P."/>
        </authorList>
    </citation>
    <scope>NUCLEOTIDE SEQUENCE</scope>
    <source>
        <strain evidence="3">Lincoln</strain>
        <tissue evidence="3">Whole body</tissue>
    </source>
</reference>
<protein>
    <submittedName>
        <fullName evidence="3">Uncharacterized protein</fullName>
    </submittedName>
</protein>
<feature type="region of interest" description="Disordered" evidence="1">
    <location>
        <begin position="542"/>
        <end position="568"/>
    </location>
</feature>
<evidence type="ECO:0000313" key="4">
    <source>
        <dbReference type="Proteomes" id="UP001168972"/>
    </source>
</evidence>
<evidence type="ECO:0000313" key="3">
    <source>
        <dbReference type="EMBL" id="KAK0162078.1"/>
    </source>
</evidence>
<feature type="region of interest" description="Disordered" evidence="1">
    <location>
        <begin position="1"/>
        <end position="26"/>
    </location>
</feature>
<organism evidence="3 4">
    <name type="scientific">Microctonus hyperodae</name>
    <name type="common">Parasitoid wasp</name>
    <dbReference type="NCBI Taxonomy" id="165561"/>
    <lineage>
        <taxon>Eukaryota</taxon>
        <taxon>Metazoa</taxon>
        <taxon>Ecdysozoa</taxon>
        <taxon>Arthropoda</taxon>
        <taxon>Hexapoda</taxon>
        <taxon>Insecta</taxon>
        <taxon>Pterygota</taxon>
        <taxon>Neoptera</taxon>
        <taxon>Endopterygota</taxon>
        <taxon>Hymenoptera</taxon>
        <taxon>Apocrita</taxon>
        <taxon>Ichneumonoidea</taxon>
        <taxon>Braconidae</taxon>
        <taxon>Euphorinae</taxon>
        <taxon>Microctonus</taxon>
    </lineage>
</organism>
<proteinExistence type="predicted"/>
<name>A0AA39F349_MICHY</name>
<gene>
    <name evidence="3" type="ORF">PV327_008443</name>
</gene>